<feature type="coiled-coil region" evidence="1">
    <location>
        <begin position="22"/>
        <end position="63"/>
    </location>
</feature>
<evidence type="ECO:0000256" key="1">
    <source>
        <dbReference type="SAM" id="Coils"/>
    </source>
</evidence>
<dbReference type="Proteomes" id="UP000254651">
    <property type="component" value="Unassembled WGS sequence"/>
</dbReference>
<protein>
    <submittedName>
        <fullName evidence="2">Uncharacterized protein</fullName>
    </submittedName>
</protein>
<dbReference type="AlphaFoldDB" id="A0A378UIM4"/>
<organism evidence="2 3">
    <name type="scientific">Bergeriella denitrificans</name>
    <name type="common">Neisseria denitrificans</name>
    <dbReference type="NCBI Taxonomy" id="494"/>
    <lineage>
        <taxon>Bacteria</taxon>
        <taxon>Pseudomonadati</taxon>
        <taxon>Pseudomonadota</taxon>
        <taxon>Betaproteobacteria</taxon>
        <taxon>Neisseriales</taxon>
        <taxon>Neisseriaceae</taxon>
        <taxon>Bergeriella</taxon>
    </lineage>
</organism>
<proteinExistence type="predicted"/>
<accession>A0A378UIM4</accession>
<reference evidence="2 3" key="1">
    <citation type="submission" date="2018-06" db="EMBL/GenBank/DDBJ databases">
        <authorList>
            <consortium name="Pathogen Informatics"/>
            <person name="Doyle S."/>
        </authorList>
    </citation>
    <scope>NUCLEOTIDE SEQUENCE [LARGE SCALE GENOMIC DNA]</scope>
    <source>
        <strain evidence="2 3">NCTC10295</strain>
    </source>
</reference>
<evidence type="ECO:0000313" key="3">
    <source>
        <dbReference type="Proteomes" id="UP000254651"/>
    </source>
</evidence>
<dbReference type="RefSeq" id="WP_115225468.1">
    <property type="nucleotide sequence ID" value="NZ_UGQS01000002.1"/>
</dbReference>
<keyword evidence="3" id="KW-1185">Reference proteome</keyword>
<sequence>MAKQTVKAGATAEVNPEDTALAAALQQKLDEALAENRRLLELLAQAEDEKQDLAAALAAADKAADPAEADDETMQVRTASGKTFWRCGLQFDGSWREIERADVGDDAWSRILAEPQLQTKKAK</sequence>
<name>A0A378UIM4_BERDE</name>
<gene>
    <name evidence="2" type="ORF">NCTC10295_01093</name>
</gene>
<dbReference type="EMBL" id="UGQS01000002">
    <property type="protein sequence ID" value="STZ76332.1"/>
    <property type="molecule type" value="Genomic_DNA"/>
</dbReference>
<keyword evidence="1" id="KW-0175">Coiled coil</keyword>
<evidence type="ECO:0000313" key="2">
    <source>
        <dbReference type="EMBL" id="STZ76332.1"/>
    </source>
</evidence>